<dbReference type="InterPro" id="IPR021842">
    <property type="entry name" value="DUF3435"/>
</dbReference>
<dbReference type="PANTHER" id="PTHR37535:SF2">
    <property type="entry name" value="FINGER DOMAIN PROTEIN, PUTATIVE (AFU_ORTHOLOGUE AFUA_6G09300)-RELATED"/>
    <property type="match status" value="1"/>
</dbReference>
<dbReference type="VEuPathDB" id="FungiDB:EMCG_06270"/>
<dbReference type="PANTHER" id="PTHR37535">
    <property type="entry name" value="FLUG DOMAIN PROTEIN"/>
    <property type="match status" value="1"/>
</dbReference>
<dbReference type="EMBL" id="PDND01000006">
    <property type="protein sequence ID" value="PGH36544.1"/>
    <property type="molecule type" value="Genomic_DNA"/>
</dbReference>
<sequence length="94" mass="10726">MDGHVRILWDQHMTTATLDSQLKSASEIHGWCNTFYSHQFRYGGGEMPDESRFVSSAQKNVIMNHASNCTFIELYCPWCHAGLQEVMCGIKPDE</sequence>
<dbReference type="Pfam" id="PF11917">
    <property type="entry name" value="DUF3435"/>
    <property type="match status" value="1"/>
</dbReference>
<reference evidence="1 2" key="1">
    <citation type="submission" date="2017-10" db="EMBL/GenBank/DDBJ databases">
        <title>Comparative genomics in systemic dimorphic fungi from Ajellomycetaceae.</title>
        <authorList>
            <person name="Munoz J.F."/>
            <person name="Mcewen J.G."/>
            <person name="Clay O.K."/>
            <person name="Cuomo C.A."/>
        </authorList>
    </citation>
    <scope>NUCLEOTIDE SEQUENCE [LARGE SCALE GENOMIC DNA]</scope>
    <source>
        <strain evidence="1 2">UAMH4076</strain>
    </source>
</reference>
<accession>A0A2B7ZJ77</accession>
<evidence type="ECO:0000313" key="1">
    <source>
        <dbReference type="EMBL" id="PGH36544.1"/>
    </source>
</evidence>
<proteinExistence type="predicted"/>
<organism evidence="1 2">
    <name type="scientific">[Emmonsia] crescens</name>
    <dbReference type="NCBI Taxonomy" id="73230"/>
    <lineage>
        <taxon>Eukaryota</taxon>
        <taxon>Fungi</taxon>
        <taxon>Dikarya</taxon>
        <taxon>Ascomycota</taxon>
        <taxon>Pezizomycotina</taxon>
        <taxon>Eurotiomycetes</taxon>
        <taxon>Eurotiomycetidae</taxon>
        <taxon>Onygenales</taxon>
        <taxon>Ajellomycetaceae</taxon>
        <taxon>Emergomyces</taxon>
    </lineage>
</organism>
<dbReference type="AlphaFoldDB" id="A0A2B7ZJ77"/>
<keyword evidence="2" id="KW-1185">Reference proteome</keyword>
<evidence type="ECO:0000313" key="2">
    <source>
        <dbReference type="Proteomes" id="UP000226031"/>
    </source>
</evidence>
<dbReference type="Proteomes" id="UP000226031">
    <property type="component" value="Unassembled WGS sequence"/>
</dbReference>
<name>A0A2B7ZJ77_9EURO</name>
<gene>
    <name evidence="1" type="ORF">GX50_00580</name>
</gene>
<protein>
    <submittedName>
        <fullName evidence="1">Uncharacterized protein</fullName>
    </submittedName>
</protein>
<comment type="caution">
    <text evidence="1">The sequence shown here is derived from an EMBL/GenBank/DDBJ whole genome shotgun (WGS) entry which is preliminary data.</text>
</comment>
<dbReference type="STRING" id="73230.A0A2B7ZJ77"/>